<dbReference type="EMBL" id="AGNK02000280">
    <property type="status" value="NOT_ANNOTATED_CDS"/>
    <property type="molecule type" value="Genomic_DNA"/>
</dbReference>
<keyword evidence="2" id="KW-1185">Reference proteome</keyword>
<reference evidence="1" key="2">
    <citation type="submission" date="2018-08" db="UniProtKB">
        <authorList>
            <consortium name="EnsemblPlants"/>
        </authorList>
    </citation>
    <scope>IDENTIFICATION</scope>
    <source>
        <strain evidence="1">Yugu1</strain>
    </source>
</reference>
<proteinExistence type="predicted"/>
<sequence length="79" mass="9372">MRAPQQPNPTLYLPHPKICLLSPLPNHEHRKKKKFNLRSSLSHSRVILMKTLETPRITSARRDLRYLLLLPTKHFSRRP</sequence>
<evidence type="ECO:0000313" key="1">
    <source>
        <dbReference type="EnsemblPlants" id="KQL29519"/>
    </source>
</evidence>
<accession>K3Z009</accession>
<dbReference type="Gramene" id="KQL29519">
    <property type="protein sequence ID" value="KQL29519"/>
    <property type="gene ID" value="SETIT_019870mg"/>
</dbReference>
<dbReference type="EnsemblPlants" id="KQL29519">
    <property type="protein sequence ID" value="KQL29519"/>
    <property type="gene ID" value="SETIT_019870mg"/>
</dbReference>
<evidence type="ECO:0000313" key="2">
    <source>
        <dbReference type="Proteomes" id="UP000004995"/>
    </source>
</evidence>
<dbReference type="Proteomes" id="UP000004995">
    <property type="component" value="Unassembled WGS sequence"/>
</dbReference>
<dbReference type="HOGENOM" id="CLU_194849_0_0_1"/>
<dbReference type="InParanoid" id="K3Z009"/>
<reference evidence="2" key="1">
    <citation type="journal article" date="2012" name="Nat. Biotechnol.">
        <title>Reference genome sequence of the model plant Setaria.</title>
        <authorList>
            <person name="Bennetzen J.L."/>
            <person name="Schmutz J."/>
            <person name="Wang H."/>
            <person name="Percifield R."/>
            <person name="Hawkins J."/>
            <person name="Pontaroli A.C."/>
            <person name="Estep M."/>
            <person name="Feng L."/>
            <person name="Vaughn J.N."/>
            <person name="Grimwood J."/>
            <person name="Jenkins J."/>
            <person name="Barry K."/>
            <person name="Lindquist E."/>
            <person name="Hellsten U."/>
            <person name="Deshpande S."/>
            <person name="Wang X."/>
            <person name="Wu X."/>
            <person name="Mitros T."/>
            <person name="Triplett J."/>
            <person name="Yang X."/>
            <person name="Ye C.Y."/>
            <person name="Mauro-Herrera M."/>
            <person name="Wang L."/>
            <person name="Li P."/>
            <person name="Sharma M."/>
            <person name="Sharma R."/>
            <person name="Ronald P.C."/>
            <person name="Panaud O."/>
            <person name="Kellogg E.A."/>
            <person name="Brutnell T.P."/>
            <person name="Doust A.N."/>
            <person name="Tuskan G.A."/>
            <person name="Rokhsar D."/>
            <person name="Devos K.M."/>
        </authorList>
    </citation>
    <scope>NUCLEOTIDE SEQUENCE [LARGE SCALE GENOMIC DNA]</scope>
    <source>
        <strain evidence="2">cv. Yugu1</strain>
    </source>
</reference>
<organism evidence="1 2">
    <name type="scientific">Setaria italica</name>
    <name type="common">Foxtail millet</name>
    <name type="synonym">Panicum italicum</name>
    <dbReference type="NCBI Taxonomy" id="4555"/>
    <lineage>
        <taxon>Eukaryota</taxon>
        <taxon>Viridiplantae</taxon>
        <taxon>Streptophyta</taxon>
        <taxon>Embryophyta</taxon>
        <taxon>Tracheophyta</taxon>
        <taxon>Spermatophyta</taxon>
        <taxon>Magnoliopsida</taxon>
        <taxon>Liliopsida</taxon>
        <taxon>Poales</taxon>
        <taxon>Poaceae</taxon>
        <taxon>PACMAD clade</taxon>
        <taxon>Panicoideae</taxon>
        <taxon>Panicodae</taxon>
        <taxon>Paniceae</taxon>
        <taxon>Cenchrinae</taxon>
        <taxon>Setaria</taxon>
    </lineage>
</organism>
<name>K3Z009_SETIT</name>
<dbReference type="AlphaFoldDB" id="K3Z009"/>
<protein>
    <submittedName>
        <fullName evidence="1">Uncharacterized protein</fullName>
    </submittedName>
</protein>